<organism evidence="4 5">
    <name type="scientific">Helobdella robusta</name>
    <name type="common">Californian leech</name>
    <dbReference type="NCBI Taxonomy" id="6412"/>
    <lineage>
        <taxon>Eukaryota</taxon>
        <taxon>Metazoa</taxon>
        <taxon>Spiralia</taxon>
        <taxon>Lophotrochozoa</taxon>
        <taxon>Annelida</taxon>
        <taxon>Clitellata</taxon>
        <taxon>Hirudinea</taxon>
        <taxon>Rhynchobdellida</taxon>
        <taxon>Glossiphoniidae</taxon>
        <taxon>Helobdella</taxon>
    </lineage>
</organism>
<dbReference type="STRING" id="6412.T1FXA9"/>
<sequence>SDIINCLSSGSWSDRRDGLIALQHLINNNRSLSRLEVKRVTDIFSRMFHDPHGKVFSVFLDSLILFINTYYSQLSDWLYVLLTRLLSKSGSDLLGSTQVKVQKALDAVRTTFSTSQQFTLLCKFLIDQTQSPNIKVKVSMLLYLHNLTQLMDAPDFCNTSDVRLAISRIITWTTEPKSVDVRKASQAVLLSLHSLNPMEFQVIMSVLPKTFQEGAERILQSRHHHHHPHSGHSSESQSLKDPLSPVSGGSGGGAATNAASSSTTSSSTLTTTTATAMNADDVYNSIRQTSQDIHSFVHHPHSSHHQHHHLPVKSISLASTRTLPTTLSIESRIPSFLQNLPDVDIVAKLATGGGRDGRECNGAIQSWVYQTTMMSVASILQTLSHHNEQNEQRKSCLLQLMKKCREETSETWDEYFDTTLLVLLETLTDVDGSIRALSLRVLSEFLRCHAPRFQEYVELTVVRSLEAHKDPVKEVTRAAEECSSLLSRIIPPARTHTILSPLIESDDYPINLAAIKMVNQIVEEADMSIVVDMLPYLTPSLLKAYENQQSSVRKSSVVCLVSIYMSVGEQLRPYLQDLHGSKVKLLNVYIKRALDQQGASSCTTSKTSSPTSVVEA</sequence>
<dbReference type="GO" id="GO:0005819">
    <property type="term" value="C:spindle"/>
    <property type="evidence" value="ECO:0007669"/>
    <property type="project" value="UniProtKB-ARBA"/>
</dbReference>
<dbReference type="PANTHER" id="PTHR21567">
    <property type="entry name" value="CLASP"/>
    <property type="match status" value="1"/>
</dbReference>
<evidence type="ECO:0000256" key="1">
    <source>
        <dbReference type="SAM" id="MobiDB-lite"/>
    </source>
</evidence>
<reference evidence="5" key="1">
    <citation type="submission" date="2012-12" db="EMBL/GenBank/DDBJ databases">
        <authorList>
            <person name="Hellsten U."/>
            <person name="Grimwood J."/>
            <person name="Chapman J.A."/>
            <person name="Shapiro H."/>
            <person name="Aerts A."/>
            <person name="Otillar R.P."/>
            <person name="Terry A.Y."/>
            <person name="Boore J.L."/>
            <person name="Simakov O."/>
            <person name="Marletaz F."/>
            <person name="Cho S.-J."/>
            <person name="Edsinger-Gonzales E."/>
            <person name="Havlak P."/>
            <person name="Kuo D.-H."/>
            <person name="Larsson T."/>
            <person name="Lv J."/>
            <person name="Arendt D."/>
            <person name="Savage R."/>
            <person name="Osoegawa K."/>
            <person name="de Jong P."/>
            <person name="Lindberg D.R."/>
            <person name="Seaver E.C."/>
            <person name="Weisblat D.A."/>
            <person name="Putnam N.H."/>
            <person name="Grigoriev I.V."/>
            <person name="Rokhsar D.S."/>
        </authorList>
    </citation>
    <scope>NUCLEOTIDE SEQUENCE</scope>
</reference>
<dbReference type="EMBL" id="KB095811">
    <property type="protein sequence ID" value="ESO13011.1"/>
    <property type="molecule type" value="Genomic_DNA"/>
</dbReference>
<dbReference type="AlphaFoldDB" id="T1FXA9"/>
<evidence type="ECO:0000313" key="4">
    <source>
        <dbReference type="EnsemblMetazoa" id="HelroP63102"/>
    </source>
</evidence>
<name>T1FXA9_HELRO</name>
<reference evidence="3 5" key="2">
    <citation type="journal article" date="2013" name="Nature">
        <title>Insights into bilaterian evolution from three spiralian genomes.</title>
        <authorList>
            <person name="Simakov O."/>
            <person name="Marletaz F."/>
            <person name="Cho S.J."/>
            <person name="Edsinger-Gonzales E."/>
            <person name="Havlak P."/>
            <person name="Hellsten U."/>
            <person name="Kuo D.H."/>
            <person name="Larsson T."/>
            <person name="Lv J."/>
            <person name="Arendt D."/>
            <person name="Savage R."/>
            <person name="Osoegawa K."/>
            <person name="de Jong P."/>
            <person name="Grimwood J."/>
            <person name="Chapman J.A."/>
            <person name="Shapiro H."/>
            <person name="Aerts A."/>
            <person name="Otillar R.P."/>
            <person name="Terry A.Y."/>
            <person name="Boore J.L."/>
            <person name="Grigoriev I.V."/>
            <person name="Lindberg D.R."/>
            <person name="Seaver E.C."/>
            <person name="Weisblat D.A."/>
            <person name="Putnam N.H."/>
            <person name="Rokhsar D.S."/>
        </authorList>
    </citation>
    <scope>NUCLEOTIDE SEQUENCE</scope>
</reference>
<dbReference type="InParanoid" id="T1FXA9"/>
<dbReference type="CTD" id="20213457"/>
<gene>
    <name evidence="4" type="primary">20213457</name>
    <name evidence="3" type="ORF">HELRODRAFT_63102</name>
</gene>
<dbReference type="eggNOG" id="KOG2956">
    <property type="taxonomic scope" value="Eukaryota"/>
</dbReference>
<dbReference type="KEGG" id="hro:HELRODRAFT_63102"/>
<dbReference type="EMBL" id="AMQM01000283">
    <property type="status" value="NOT_ANNOTATED_CDS"/>
    <property type="molecule type" value="Genomic_DNA"/>
</dbReference>
<dbReference type="InterPro" id="IPR034085">
    <property type="entry name" value="TOG"/>
</dbReference>
<accession>T1FXA9</accession>
<dbReference type="PANTHER" id="PTHR21567:SF9">
    <property type="entry name" value="CLIP-ASSOCIATING PROTEIN"/>
    <property type="match status" value="1"/>
</dbReference>
<dbReference type="GO" id="GO:0000278">
    <property type="term" value="P:mitotic cell cycle"/>
    <property type="evidence" value="ECO:0007669"/>
    <property type="project" value="UniProtKB-ARBA"/>
</dbReference>
<feature type="compositionally biased region" description="Basic residues" evidence="1">
    <location>
        <begin position="221"/>
        <end position="230"/>
    </location>
</feature>
<evidence type="ECO:0000313" key="3">
    <source>
        <dbReference type="EMBL" id="ESO13011.1"/>
    </source>
</evidence>
<evidence type="ECO:0000313" key="5">
    <source>
        <dbReference type="Proteomes" id="UP000015101"/>
    </source>
</evidence>
<feature type="region of interest" description="Disordered" evidence="1">
    <location>
        <begin position="221"/>
        <end position="268"/>
    </location>
</feature>
<reference evidence="4" key="3">
    <citation type="submission" date="2015-06" db="UniProtKB">
        <authorList>
            <consortium name="EnsemblMetazoa"/>
        </authorList>
    </citation>
    <scope>IDENTIFICATION</scope>
</reference>
<dbReference type="RefSeq" id="XP_009009731.1">
    <property type="nucleotide sequence ID" value="XM_009011483.1"/>
</dbReference>
<dbReference type="Proteomes" id="UP000015101">
    <property type="component" value="Unassembled WGS sequence"/>
</dbReference>
<dbReference type="InterPro" id="IPR016024">
    <property type="entry name" value="ARM-type_fold"/>
</dbReference>
<dbReference type="GeneID" id="20213457"/>
<dbReference type="SMART" id="SM01349">
    <property type="entry name" value="TOG"/>
    <property type="match status" value="1"/>
</dbReference>
<dbReference type="OrthoDB" id="46159at2759"/>
<dbReference type="SUPFAM" id="SSF48371">
    <property type="entry name" value="ARM repeat"/>
    <property type="match status" value="1"/>
</dbReference>
<feature type="compositionally biased region" description="Low complexity" evidence="1">
    <location>
        <begin position="255"/>
        <end position="268"/>
    </location>
</feature>
<evidence type="ECO:0000259" key="2">
    <source>
        <dbReference type="SMART" id="SM01349"/>
    </source>
</evidence>
<dbReference type="Gene3D" id="1.25.10.10">
    <property type="entry name" value="Leucine-rich Repeat Variant"/>
    <property type="match status" value="2"/>
</dbReference>
<dbReference type="InterPro" id="IPR011989">
    <property type="entry name" value="ARM-like"/>
</dbReference>
<feature type="domain" description="TOG" evidence="2">
    <location>
        <begin position="372"/>
        <end position="599"/>
    </location>
</feature>
<dbReference type="OMA" id="PARTHTI"/>
<dbReference type="HOGENOM" id="CLU_005060_2_0_1"/>
<dbReference type="EnsemblMetazoa" id="HelroT63102">
    <property type="protein sequence ID" value="HelroP63102"/>
    <property type="gene ID" value="HelroG63102"/>
</dbReference>
<keyword evidence="5" id="KW-1185">Reference proteome</keyword>
<protein>
    <recommendedName>
        <fullName evidence="2">TOG domain-containing protein</fullName>
    </recommendedName>
</protein>
<proteinExistence type="predicted"/>